<reference evidence="1 2" key="2">
    <citation type="submission" date="2018-11" db="EMBL/GenBank/DDBJ databases">
        <authorList>
            <consortium name="Pathogen Informatics"/>
        </authorList>
    </citation>
    <scope>NUCLEOTIDE SEQUENCE [LARGE SCALE GENOMIC DNA]</scope>
    <source>
        <strain evidence="1 2">MHpl1</strain>
    </source>
</reference>
<evidence type="ECO:0000313" key="3">
    <source>
        <dbReference type="WBParaSite" id="HPLM_0002178401-mRNA-1"/>
    </source>
</evidence>
<dbReference type="EMBL" id="UZAF01024078">
    <property type="protein sequence ID" value="VDO92283.1"/>
    <property type="molecule type" value="Genomic_DNA"/>
</dbReference>
<gene>
    <name evidence="1" type="ORF">HPLM_LOCUS21773</name>
</gene>
<proteinExistence type="predicted"/>
<protein>
    <submittedName>
        <fullName evidence="1 3">Uncharacterized protein</fullName>
    </submittedName>
</protein>
<sequence>MVQVFQIVVIFWQKIWRRRRSLVHRYKVTQKLL</sequence>
<accession>A0A0N4XBN9</accession>
<dbReference type="Proteomes" id="UP000268014">
    <property type="component" value="Unassembled WGS sequence"/>
</dbReference>
<keyword evidence="2" id="KW-1185">Reference proteome</keyword>
<evidence type="ECO:0000313" key="1">
    <source>
        <dbReference type="EMBL" id="VDO92283.1"/>
    </source>
</evidence>
<name>A0A0N4XBN9_HAEPC</name>
<reference evidence="3" key="1">
    <citation type="submission" date="2017-02" db="UniProtKB">
        <authorList>
            <consortium name="WormBaseParasite"/>
        </authorList>
    </citation>
    <scope>IDENTIFICATION</scope>
</reference>
<evidence type="ECO:0000313" key="2">
    <source>
        <dbReference type="Proteomes" id="UP000268014"/>
    </source>
</evidence>
<organism evidence="3">
    <name type="scientific">Haemonchus placei</name>
    <name type="common">Barber's pole worm</name>
    <dbReference type="NCBI Taxonomy" id="6290"/>
    <lineage>
        <taxon>Eukaryota</taxon>
        <taxon>Metazoa</taxon>
        <taxon>Ecdysozoa</taxon>
        <taxon>Nematoda</taxon>
        <taxon>Chromadorea</taxon>
        <taxon>Rhabditida</taxon>
        <taxon>Rhabditina</taxon>
        <taxon>Rhabditomorpha</taxon>
        <taxon>Strongyloidea</taxon>
        <taxon>Trichostrongylidae</taxon>
        <taxon>Haemonchus</taxon>
    </lineage>
</organism>
<dbReference type="WBParaSite" id="HPLM_0002178401-mRNA-1">
    <property type="protein sequence ID" value="HPLM_0002178401-mRNA-1"/>
    <property type="gene ID" value="HPLM_0002178401"/>
</dbReference>
<dbReference type="AlphaFoldDB" id="A0A0N4XBN9"/>